<gene>
    <name evidence="1" type="ORF">PYH38_006427</name>
</gene>
<dbReference type="EMBL" id="CP120372">
    <property type="protein sequence ID" value="WEX85450.1"/>
    <property type="molecule type" value="Genomic_DNA"/>
</dbReference>
<accession>A0ABY8D7D0</accession>
<evidence type="ECO:0000313" key="1">
    <source>
        <dbReference type="EMBL" id="WEX85450.1"/>
    </source>
</evidence>
<protein>
    <submittedName>
        <fullName evidence="1">Uncharacterized protein</fullName>
    </submittedName>
</protein>
<dbReference type="RefSeq" id="WP_280736364.1">
    <property type="nucleotide sequence ID" value="NZ_CP120369.1"/>
</dbReference>
<geneLocation type="plasmid" evidence="1 2">
    <name>unnamed</name>
</geneLocation>
<keyword evidence="2" id="KW-1185">Reference proteome</keyword>
<organism evidence="1 2">
    <name type="scientific">Sinorhizobium numidicum</name>
    <dbReference type="NCBI Taxonomy" id="680248"/>
    <lineage>
        <taxon>Bacteria</taxon>
        <taxon>Pseudomonadati</taxon>
        <taxon>Pseudomonadota</taxon>
        <taxon>Alphaproteobacteria</taxon>
        <taxon>Hyphomicrobiales</taxon>
        <taxon>Rhizobiaceae</taxon>
        <taxon>Sinorhizobium/Ensifer group</taxon>
        <taxon>Sinorhizobium</taxon>
    </lineage>
</organism>
<name>A0ABY8D7D0_9HYPH</name>
<evidence type="ECO:0000313" key="2">
    <source>
        <dbReference type="Proteomes" id="UP001235547"/>
    </source>
</evidence>
<reference evidence="1 2" key="1">
    <citation type="submission" date="2023-03" db="EMBL/GenBank/DDBJ databases">
        <authorList>
            <person name="Kaur S."/>
            <person name="Espinosa-Saiz D."/>
            <person name="Velazquez E."/>
            <person name="Menendez E."/>
            <person name="diCenzo G.C."/>
        </authorList>
    </citation>
    <scope>NUCLEOTIDE SEQUENCE [LARGE SCALE GENOMIC DNA]</scope>
    <source>
        <strain evidence="1 2">LMG 27395</strain>
        <plasmid evidence="1 2">unnamed</plasmid>
    </source>
</reference>
<proteinExistence type="predicted"/>
<keyword evidence="1" id="KW-0614">Plasmid</keyword>
<sequence length="55" mass="5770">MVGRPNVAPELDEPGPPSLAAAVTRCDIVNLVEGEDYGAVELTECCLELTRGLGK</sequence>
<dbReference type="Proteomes" id="UP001235547">
    <property type="component" value="Plasmid unnamed"/>
</dbReference>